<dbReference type="Pfam" id="PF06749">
    <property type="entry name" value="DUF1218"/>
    <property type="match status" value="1"/>
</dbReference>
<keyword evidence="5 7" id="KW-0472">Membrane</keyword>
<evidence type="ECO:0000256" key="7">
    <source>
        <dbReference type="SAM" id="Phobius"/>
    </source>
</evidence>
<keyword evidence="9" id="KW-1185">Reference proteome</keyword>
<reference evidence="9" key="1">
    <citation type="journal article" date="2019" name="Curr. Biol.">
        <title>Genome Sequence of Striga asiatica Provides Insight into the Evolution of Plant Parasitism.</title>
        <authorList>
            <person name="Yoshida S."/>
            <person name="Kim S."/>
            <person name="Wafula E.K."/>
            <person name="Tanskanen J."/>
            <person name="Kim Y.M."/>
            <person name="Honaas L."/>
            <person name="Yang Z."/>
            <person name="Spallek T."/>
            <person name="Conn C.E."/>
            <person name="Ichihashi Y."/>
            <person name="Cheong K."/>
            <person name="Cui S."/>
            <person name="Der J.P."/>
            <person name="Gundlach H."/>
            <person name="Jiao Y."/>
            <person name="Hori C."/>
            <person name="Ishida J.K."/>
            <person name="Kasahara H."/>
            <person name="Kiba T."/>
            <person name="Kim M.S."/>
            <person name="Koo N."/>
            <person name="Laohavisit A."/>
            <person name="Lee Y.H."/>
            <person name="Lumba S."/>
            <person name="McCourt P."/>
            <person name="Mortimer J.C."/>
            <person name="Mutuku J.M."/>
            <person name="Nomura T."/>
            <person name="Sasaki-Sekimoto Y."/>
            <person name="Seto Y."/>
            <person name="Wang Y."/>
            <person name="Wakatake T."/>
            <person name="Sakakibara H."/>
            <person name="Demura T."/>
            <person name="Yamaguchi S."/>
            <person name="Yoneyama K."/>
            <person name="Manabe R.I."/>
            <person name="Nelson D.C."/>
            <person name="Schulman A.H."/>
            <person name="Timko M.P."/>
            <person name="dePamphilis C.W."/>
            <person name="Choi D."/>
            <person name="Shirasu K."/>
        </authorList>
    </citation>
    <scope>NUCLEOTIDE SEQUENCE [LARGE SCALE GENOMIC DNA]</scope>
    <source>
        <strain evidence="9">cv. UVA1</strain>
    </source>
</reference>
<sequence length="268" mass="28769">MAVTHADLAPSPKGSDLGSKTGAFIIVFSIVLGLFCFILSLIAEATRSEVNWAATNGDGKGIESQCTYTGSGKLPLLSGAAAFFALALAMAVYHTYLLVAVTKSHALVEVAWDPDSVIAKSLTWQAGFFFVSTWVSFAVGEVLLLIGLSLESGHLNNWGAPRPNCFVNKQGLFAAGGVCGLVAVFLAAGLYITVLRVEMHFIERENTRREILEASATYATPPRTPVGANAARGSVHGEGPQEYRNNNLDVLYYHYYLAVLDDKQYSIV</sequence>
<dbReference type="AlphaFoldDB" id="A0A5A7P5B1"/>
<keyword evidence="4 7" id="KW-1133">Transmembrane helix</keyword>
<proteinExistence type="inferred from homology"/>
<comment type="subcellular location">
    <subcellularLocation>
        <location evidence="1">Endomembrane system</location>
        <topology evidence="1">Multi-pass membrane protein</topology>
    </subcellularLocation>
</comment>
<evidence type="ECO:0000256" key="4">
    <source>
        <dbReference type="ARBA" id="ARBA00022989"/>
    </source>
</evidence>
<dbReference type="InterPro" id="IPR052222">
    <property type="entry name" value="DESIGUAL"/>
</dbReference>
<dbReference type="PANTHER" id="PTHR31769">
    <property type="entry name" value="OS07G0462200 PROTEIN-RELATED"/>
    <property type="match status" value="1"/>
</dbReference>
<keyword evidence="3" id="KW-0732">Signal</keyword>
<feature type="transmembrane region" description="Helical" evidence="7">
    <location>
        <begin position="122"/>
        <end position="150"/>
    </location>
</feature>
<evidence type="ECO:0000313" key="8">
    <source>
        <dbReference type="EMBL" id="GER27656.1"/>
    </source>
</evidence>
<dbReference type="Proteomes" id="UP000325081">
    <property type="component" value="Unassembled WGS sequence"/>
</dbReference>
<gene>
    <name evidence="8" type="ORF">STAS_03378</name>
</gene>
<evidence type="ECO:0000256" key="5">
    <source>
        <dbReference type="ARBA" id="ARBA00023136"/>
    </source>
</evidence>
<dbReference type="InterPro" id="IPR009606">
    <property type="entry name" value="DEAL/Modifying_wall_lignin1/2"/>
</dbReference>
<evidence type="ECO:0000256" key="3">
    <source>
        <dbReference type="ARBA" id="ARBA00022729"/>
    </source>
</evidence>
<evidence type="ECO:0000256" key="6">
    <source>
        <dbReference type="ARBA" id="ARBA00029467"/>
    </source>
</evidence>
<dbReference type="OrthoDB" id="1861835at2759"/>
<organism evidence="8 9">
    <name type="scientific">Striga asiatica</name>
    <name type="common">Asiatic witchweed</name>
    <name type="synonym">Buchnera asiatica</name>
    <dbReference type="NCBI Taxonomy" id="4170"/>
    <lineage>
        <taxon>Eukaryota</taxon>
        <taxon>Viridiplantae</taxon>
        <taxon>Streptophyta</taxon>
        <taxon>Embryophyta</taxon>
        <taxon>Tracheophyta</taxon>
        <taxon>Spermatophyta</taxon>
        <taxon>Magnoliopsida</taxon>
        <taxon>eudicotyledons</taxon>
        <taxon>Gunneridae</taxon>
        <taxon>Pentapetalae</taxon>
        <taxon>asterids</taxon>
        <taxon>lamiids</taxon>
        <taxon>Lamiales</taxon>
        <taxon>Orobanchaceae</taxon>
        <taxon>Buchnereae</taxon>
        <taxon>Striga</taxon>
    </lineage>
</organism>
<feature type="transmembrane region" description="Helical" evidence="7">
    <location>
        <begin position="21"/>
        <end position="43"/>
    </location>
</feature>
<evidence type="ECO:0000256" key="2">
    <source>
        <dbReference type="ARBA" id="ARBA00022692"/>
    </source>
</evidence>
<comment type="similarity">
    <text evidence="6">Belongs to the DESIGUAL family.</text>
</comment>
<feature type="transmembrane region" description="Helical" evidence="7">
    <location>
        <begin position="80"/>
        <end position="101"/>
    </location>
</feature>
<name>A0A5A7P5B1_STRAF</name>
<accession>A0A5A7P5B1</accession>
<evidence type="ECO:0000313" key="9">
    <source>
        <dbReference type="Proteomes" id="UP000325081"/>
    </source>
</evidence>
<feature type="transmembrane region" description="Helical" evidence="7">
    <location>
        <begin position="170"/>
        <end position="194"/>
    </location>
</feature>
<protein>
    <submittedName>
        <fullName evidence="8">Uncharacterized protein</fullName>
    </submittedName>
</protein>
<evidence type="ECO:0000256" key="1">
    <source>
        <dbReference type="ARBA" id="ARBA00004127"/>
    </source>
</evidence>
<dbReference type="GO" id="GO:0012505">
    <property type="term" value="C:endomembrane system"/>
    <property type="evidence" value="ECO:0007669"/>
    <property type="project" value="UniProtKB-SubCell"/>
</dbReference>
<keyword evidence="2 7" id="KW-0812">Transmembrane</keyword>
<dbReference type="EMBL" id="BKCP01002113">
    <property type="protein sequence ID" value="GER27656.1"/>
    <property type="molecule type" value="Genomic_DNA"/>
</dbReference>
<comment type="caution">
    <text evidence="8">The sequence shown here is derived from an EMBL/GenBank/DDBJ whole genome shotgun (WGS) entry which is preliminary data.</text>
</comment>